<dbReference type="STRING" id="623744.A0A553Q4K4"/>
<comment type="caution">
    <text evidence="1">The sequence shown here is derived from an EMBL/GenBank/DDBJ whole genome shotgun (WGS) entry which is preliminary data.</text>
</comment>
<dbReference type="Proteomes" id="UP000316079">
    <property type="component" value="Unassembled WGS sequence"/>
</dbReference>
<evidence type="ECO:0000313" key="1">
    <source>
        <dbReference type="EMBL" id="TRY84861.1"/>
    </source>
</evidence>
<protein>
    <submittedName>
        <fullName evidence="1">Uncharacterized protein</fullName>
    </submittedName>
</protein>
<dbReference type="EMBL" id="SRMA01026365">
    <property type="protein sequence ID" value="TRY84861.1"/>
    <property type="molecule type" value="Genomic_DNA"/>
</dbReference>
<proteinExistence type="predicted"/>
<evidence type="ECO:0000313" key="2">
    <source>
        <dbReference type="Proteomes" id="UP000316079"/>
    </source>
</evidence>
<organism evidence="1 2">
    <name type="scientific">Danionella cerebrum</name>
    <dbReference type="NCBI Taxonomy" id="2873325"/>
    <lineage>
        <taxon>Eukaryota</taxon>
        <taxon>Metazoa</taxon>
        <taxon>Chordata</taxon>
        <taxon>Craniata</taxon>
        <taxon>Vertebrata</taxon>
        <taxon>Euteleostomi</taxon>
        <taxon>Actinopterygii</taxon>
        <taxon>Neopterygii</taxon>
        <taxon>Teleostei</taxon>
        <taxon>Ostariophysi</taxon>
        <taxon>Cypriniformes</taxon>
        <taxon>Danionidae</taxon>
        <taxon>Danioninae</taxon>
        <taxon>Danionella</taxon>
    </lineage>
</organism>
<accession>A0A553Q4K4</accession>
<keyword evidence="2" id="KW-1185">Reference proteome</keyword>
<gene>
    <name evidence="1" type="ORF">DNTS_002296</name>
</gene>
<dbReference type="OrthoDB" id="9428731at2759"/>
<reference evidence="1 2" key="1">
    <citation type="journal article" date="2019" name="Sci. Data">
        <title>Hybrid genome assembly and annotation of Danionella translucida.</title>
        <authorList>
            <person name="Kadobianskyi M."/>
            <person name="Schulze L."/>
            <person name="Schuelke M."/>
            <person name="Judkewitz B."/>
        </authorList>
    </citation>
    <scope>NUCLEOTIDE SEQUENCE [LARGE SCALE GENOMIC DNA]</scope>
    <source>
        <strain evidence="1 2">Bolton</strain>
    </source>
</reference>
<sequence length="205" mass="22527">MVLKIHRDTLSFSKQVFSRGSPWQLEGSSASVIMTVSQQDGLSLAVPGFIFCFLFLPFPAVLCQKAPVPTEPSPTSAPHNRPECSRLEHPVVSIQALSPLITSFSHPGVRDYSQLTLDLTRNELIVGARQVHGCKQNEAVLIDLNYLFRLNLNNISLIQSRSASLCQECNGADSKPAHLRNASPGARHVAVDREQQIWLFQPGTG</sequence>
<name>A0A553Q4K4_9TELE</name>
<dbReference type="AlphaFoldDB" id="A0A553Q4K4"/>